<dbReference type="InterPro" id="IPR050223">
    <property type="entry name" value="D-isomer_2-hydroxyacid_DH"/>
</dbReference>
<dbReference type="InterPro" id="IPR036291">
    <property type="entry name" value="NAD(P)-bd_dom_sf"/>
</dbReference>
<dbReference type="GO" id="GO:0016618">
    <property type="term" value="F:hydroxypyruvate reductase [NAD(P)H] activity"/>
    <property type="evidence" value="ECO:0007669"/>
    <property type="project" value="TreeGrafter"/>
</dbReference>
<dbReference type="InterPro" id="IPR006140">
    <property type="entry name" value="D-isomer_DH_NAD-bd"/>
</dbReference>
<dbReference type="Pfam" id="PF02826">
    <property type="entry name" value="2-Hacid_dh_C"/>
    <property type="match status" value="1"/>
</dbReference>
<dbReference type="PANTHER" id="PTHR10996:SF178">
    <property type="entry name" value="2-HYDROXYACID DEHYDROGENASE YGL185C-RELATED"/>
    <property type="match status" value="1"/>
</dbReference>
<evidence type="ECO:0000256" key="4">
    <source>
        <dbReference type="RuleBase" id="RU003719"/>
    </source>
</evidence>
<dbReference type="Proteomes" id="UP000028643">
    <property type="component" value="Unassembled WGS sequence"/>
</dbReference>
<feature type="domain" description="D-isomer specific 2-hydroxyacid dehydrogenase NAD-binding" evidence="6">
    <location>
        <begin position="111"/>
        <end position="284"/>
    </location>
</feature>
<name>A0A085VKG2_PSESX</name>
<evidence type="ECO:0000313" key="8">
    <source>
        <dbReference type="Proteomes" id="UP000028643"/>
    </source>
</evidence>
<evidence type="ECO:0000259" key="6">
    <source>
        <dbReference type="Pfam" id="PF02826"/>
    </source>
</evidence>
<sequence length="317" mass="33930">MIDSKGDVLVWGPMHASLMQALEASVNVHKRWEIADFDSWALSHAQAIRVVVTSGVYGADNATLDKLPNLEAITSFGVGYDAVDTTYLAGRGIQLSNTPDVLNNSVAETALALMLCVSRRISEAERFVRAGKWQQTKFPLGNDLHGKTCGIVGLGKIGKTIAKLVSAFDMHVAYFRPSGPYADVSYTHYADLQELAAAADYLVVIVPGGADTRHLINRDVMRALGPSSFLINVARGTVVDEAALVAALLESEIGGAGLDVFDDEPNVPAELIAMDNVVLLPHIGSGTHETRQAMADLVYANLAAWFEQGKLVTPVSL</sequence>
<dbReference type="CDD" id="cd12156">
    <property type="entry name" value="HPPR"/>
    <property type="match status" value="1"/>
</dbReference>
<evidence type="ECO:0000256" key="1">
    <source>
        <dbReference type="ARBA" id="ARBA00022857"/>
    </source>
</evidence>
<evidence type="ECO:0000259" key="5">
    <source>
        <dbReference type="Pfam" id="PF00389"/>
    </source>
</evidence>
<keyword evidence="1" id="KW-0521">NADP</keyword>
<keyword evidence="2 4" id="KW-0560">Oxidoreductase</keyword>
<dbReference type="Gene3D" id="3.40.50.720">
    <property type="entry name" value="NAD(P)-binding Rossmann-like Domain"/>
    <property type="match status" value="2"/>
</dbReference>
<dbReference type="RefSeq" id="WP_047571903.1">
    <property type="nucleotide sequence ID" value="NZ_JPQT01000021.1"/>
</dbReference>
<dbReference type="PANTHER" id="PTHR10996">
    <property type="entry name" value="2-HYDROXYACID DEHYDROGENASE-RELATED"/>
    <property type="match status" value="1"/>
</dbReference>
<dbReference type="EMBL" id="JPQT01000021">
    <property type="protein sequence ID" value="KFE55925.1"/>
    <property type="molecule type" value="Genomic_DNA"/>
</dbReference>
<dbReference type="GO" id="GO:0005829">
    <property type="term" value="C:cytosol"/>
    <property type="evidence" value="ECO:0007669"/>
    <property type="project" value="TreeGrafter"/>
</dbReference>
<dbReference type="FunFam" id="3.40.50.720:FF:000213">
    <property type="entry name" value="Putative 2-hydroxyacid dehydrogenase"/>
    <property type="match status" value="1"/>
</dbReference>
<feature type="domain" description="D-isomer specific 2-hydroxyacid dehydrogenase catalytic" evidence="5">
    <location>
        <begin position="9"/>
        <end position="315"/>
    </location>
</feature>
<comment type="caution">
    <text evidence="7">The sequence shown here is derived from an EMBL/GenBank/DDBJ whole genome shotgun (WGS) entry which is preliminary data.</text>
</comment>
<comment type="similarity">
    <text evidence="4">Belongs to the D-isomer specific 2-hydroxyacid dehydrogenase family.</text>
</comment>
<protein>
    <submittedName>
        <fullName evidence="7">Hydroxyacid dehydrogenase</fullName>
    </submittedName>
</protein>
<evidence type="ECO:0000256" key="3">
    <source>
        <dbReference type="ARBA" id="ARBA00023027"/>
    </source>
</evidence>
<dbReference type="InterPro" id="IPR006139">
    <property type="entry name" value="D-isomer_2_OHA_DH_cat_dom"/>
</dbReference>
<dbReference type="AlphaFoldDB" id="A0A085VKG2"/>
<organism evidence="7 8">
    <name type="scientific">Pseudomonas syringae</name>
    <dbReference type="NCBI Taxonomy" id="317"/>
    <lineage>
        <taxon>Bacteria</taxon>
        <taxon>Pseudomonadati</taxon>
        <taxon>Pseudomonadota</taxon>
        <taxon>Gammaproteobacteria</taxon>
        <taxon>Pseudomonadales</taxon>
        <taxon>Pseudomonadaceae</taxon>
        <taxon>Pseudomonas</taxon>
    </lineage>
</organism>
<dbReference type="PATRIC" id="fig|317.174.peg.262"/>
<gene>
    <name evidence="7" type="ORF">IV02_01275</name>
</gene>
<dbReference type="SUPFAM" id="SSF52283">
    <property type="entry name" value="Formate/glycerate dehydrogenase catalytic domain-like"/>
    <property type="match status" value="1"/>
</dbReference>
<dbReference type="SUPFAM" id="SSF51735">
    <property type="entry name" value="NAD(P)-binding Rossmann-fold domains"/>
    <property type="match status" value="1"/>
</dbReference>
<dbReference type="GO" id="GO:0030267">
    <property type="term" value="F:glyoxylate reductase (NADPH) activity"/>
    <property type="evidence" value="ECO:0007669"/>
    <property type="project" value="TreeGrafter"/>
</dbReference>
<evidence type="ECO:0000313" key="7">
    <source>
        <dbReference type="EMBL" id="KFE55925.1"/>
    </source>
</evidence>
<keyword evidence="3" id="KW-0520">NAD</keyword>
<evidence type="ECO:0000256" key="2">
    <source>
        <dbReference type="ARBA" id="ARBA00023002"/>
    </source>
</evidence>
<dbReference type="GO" id="GO:0051287">
    <property type="term" value="F:NAD binding"/>
    <property type="evidence" value="ECO:0007669"/>
    <property type="project" value="InterPro"/>
</dbReference>
<accession>A0A085VKG2</accession>
<proteinExistence type="inferred from homology"/>
<dbReference type="Pfam" id="PF00389">
    <property type="entry name" value="2-Hacid_dh"/>
    <property type="match status" value="1"/>
</dbReference>
<reference evidence="7 8" key="1">
    <citation type="submission" date="2014-07" db="EMBL/GenBank/DDBJ databases">
        <title>Draft Genome Sequences of Environmental Pseudomonas syringae strains.</title>
        <authorList>
            <person name="Baltrus D.A."/>
            <person name="Berge O."/>
            <person name="Morris C."/>
        </authorList>
    </citation>
    <scope>NUCLEOTIDE SEQUENCE [LARGE SCALE GENOMIC DNA]</scope>
    <source>
        <strain evidence="7 8">CEB003</strain>
    </source>
</reference>